<dbReference type="InterPro" id="IPR025110">
    <property type="entry name" value="AMP-bd_C"/>
</dbReference>
<dbReference type="GO" id="GO:0016874">
    <property type="term" value="F:ligase activity"/>
    <property type="evidence" value="ECO:0007669"/>
    <property type="project" value="UniProtKB-KW"/>
</dbReference>
<dbReference type="Pfam" id="PF00501">
    <property type="entry name" value="AMP-binding"/>
    <property type="match status" value="1"/>
</dbReference>
<dbReference type="RefSeq" id="WP_345417322.1">
    <property type="nucleotide sequence ID" value="NZ_BAABGT010000032.1"/>
</dbReference>
<protein>
    <submittedName>
        <fullName evidence="3">Medium-chain fatty-acid--CoA ligase</fullName>
    </submittedName>
</protein>
<evidence type="ECO:0000313" key="4">
    <source>
        <dbReference type="Proteomes" id="UP001501598"/>
    </source>
</evidence>
<comment type="caution">
    <text evidence="3">The sequence shown here is derived from an EMBL/GenBank/DDBJ whole genome shotgun (WGS) entry which is preliminary data.</text>
</comment>
<reference evidence="4" key="1">
    <citation type="journal article" date="2019" name="Int. J. Syst. Evol. Microbiol.">
        <title>The Global Catalogue of Microorganisms (GCM) 10K type strain sequencing project: providing services to taxonomists for standard genome sequencing and annotation.</title>
        <authorList>
            <consortium name="The Broad Institute Genomics Platform"/>
            <consortium name="The Broad Institute Genome Sequencing Center for Infectious Disease"/>
            <person name="Wu L."/>
            <person name="Ma J."/>
        </authorList>
    </citation>
    <scope>NUCLEOTIDE SEQUENCE [LARGE SCALE GENOMIC DNA]</scope>
    <source>
        <strain evidence="4">JCM 17906</strain>
    </source>
</reference>
<dbReference type="InterPro" id="IPR045851">
    <property type="entry name" value="AMP-bd_C_sf"/>
</dbReference>
<dbReference type="EMBL" id="BAABGT010000032">
    <property type="protein sequence ID" value="GAA4546425.1"/>
    <property type="molecule type" value="Genomic_DNA"/>
</dbReference>
<dbReference type="Gene3D" id="3.30.300.30">
    <property type="match status" value="1"/>
</dbReference>
<dbReference type="PANTHER" id="PTHR43201">
    <property type="entry name" value="ACYL-COA SYNTHETASE"/>
    <property type="match status" value="1"/>
</dbReference>
<dbReference type="Proteomes" id="UP001501598">
    <property type="component" value="Unassembled WGS sequence"/>
</dbReference>
<dbReference type="InterPro" id="IPR000873">
    <property type="entry name" value="AMP-dep_synth/lig_dom"/>
</dbReference>
<gene>
    <name evidence="3" type="primary">fadK</name>
    <name evidence="3" type="ORF">GCM10023175_28620</name>
</gene>
<dbReference type="Gene3D" id="3.40.50.12780">
    <property type="entry name" value="N-terminal domain of ligase-like"/>
    <property type="match status" value="1"/>
</dbReference>
<dbReference type="Pfam" id="PF13193">
    <property type="entry name" value="AMP-binding_C"/>
    <property type="match status" value="1"/>
</dbReference>
<evidence type="ECO:0000259" key="2">
    <source>
        <dbReference type="Pfam" id="PF13193"/>
    </source>
</evidence>
<keyword evidence="4" id="KW-1185">Reference proteome</keyword>
<dbReference type="InterPro" id="IPR042099">
    <property type="entry name" value="ANL_N_sf"/>
</dbReference>
<evidence type="ECO:0000313" key="3">
    <source>
        <dbReference type="EMBL" id="GAA4546425.1"/>
    </source>
</evidence>
<keyword evidence="3" id="KW-0436">Ligase</keyword>
<accession>A0ABP8RTJ1</accession>
<dbReference type="PANTHER" id="PTHR43201:SF32">
    <property type="entry name" value="2-SUCCINYLBENZOATE--COA LIGASE, CHLOROPLASTIC_PEROXISOMAL"/>
    <property type="match status" value="1"/>
</dbReference>
<sequence>MKIQDVERVGDLAAAAAEAWGDKEFARFGELAVSFTELDRWSDALAEDLVRRGVGAGDRVMMLLVNRLEVLPVAVAAWKIGAIAVPVVAIYRSHELNEIVKDSRPAAVVTAQSLGPRALAEELDGCLARAGVEPAARYLVDATESVEGWGTLPPVDTVPTGNVVLPEPSAPHEECLRLYTSGSTSAPKGVRLHSPSVIFGGRQFNYRLGIDETDTGLALAPVAHIAGFLAACLVPLTTGAGAVILPRWNVEDAVRVIDEHKVTWSLGAAVFLKDLVEEYERRKGDGLHVLTYYVSGGANTAPDLIERADAIGMWAARTYGMTEMSGVVTLAPRESSVDRRSLWDGKLADNAECRILDPDGNPLPVDTEGRITIRGVQVLLGYTDPALNAAQIDAEGWFDTGDLGIVTADGWMQITGRTKDIINRGGEKFSSADIEHVLHRHADVSAAAVFGVPHDRLGESVCAYVVTRPGATPPTGEALAEFMLAQDIAKAKVPTEWHFAEEIPRTASGKVQKHLLRAARDGEAPIALAPTSR</sequence>
<feature type="domain" description="AMP-dependent synthetase/ligase" evidence="1">
    <location>
        <begin position="15"/>
        <end position="382"/>
    </location>
</feature>
<feature type="domain" description="AMP-binding enzyme C-terminal" evidence="2">
    <location>
        <begin position="434"/>
        <end position="510"/>
    </location>
</feature>
<name>A0ABP8RTJ1_9PSEU</name>
<proteinExistence type="predicted"/>
<evidence type="ECO:0000259" key="1">
    <source>
        <dbReference type="Pfam" id="PF00501"/>
    </source>
</evidence>
<dbReference type="SUPFAM" id="SSF56801">
    <property type="entry name" value="Acetyl-CoA synthetase-like"/>
    <property type="match status" value="1"/>
</dbReference>
<organism evidence="3 4">
    <name type="scientific">Pseudonocardia xishanensis</name>
    <dbReference type="NCBI Taxonomy" id="630995"/>
    <lineage>
        <taxon>Bacteria</taxon>
        <taxon>Bacillati</taxon>
        <taxon>Actinomycetota</taxon>
        <taxon>Actinomycetes</taxon>
        <taxon>Pseudonocardiales</taxon>
        <taxon>Pseudonocardiaceae</taxon>
        <taxon>Pseudonocardia</taxon>
    </lineage>
</organism>